<name>A0ABT8IIC0_9BACL</name>
<evidence type="ECO:0000256" key="3">
    <source>
        <dbReference type="ARBA" id="ARBA00022989"/>
    </source>
</evidence>
<dbReference type="EMBL" id="JANRHH010000011">
    <property type="protein sequence ID" value="MDN4592527.1"/>
    <property type="molecule type" value="Genomic_DNA"/>
</dbReference>
<dbReference type="InterPro" id="IPR017500">
    <property type="entry name" value="Phage_infect_YhgE_N"/>
</dbReference>
<evidence type="ECO:0000313" key="8">
    <source>
        <dbReference type="EMBL" id="MDN4592527.1"/>
    </source>
</evidence>
<reference evidence="8" key="1">
    <citation type="submission" date="2022-08" db="EMBL/GenBank/DDBJ databases">
        <title>Polycladomyces zharkentsis sp. nov., a novel thermophilic CMC and starch-degrading bacterium isolated from a geothermal spring in Kazakhstan.</title>
        <authorList>
            <person name="Mashzhan A."/>
            <person name="Kistaubaeva A."/>
            <person name="Javier-Lopez R."/>
            <person name="Birkeland N.-K."/>
        </authorList>
    </citation>
    <scope>NUCLEOTIDE SEQUENCE</scope>
    <source>
        <strain evidence="8">KSR 13</strain>
    </source>
</reference>
<dbReference type="NCBIfam" id="TIGR03062">
    <property type="entry name" value="pip_yhgE_Cterm"/>
    <property type="match status" value="1"/>
</dbReference>
<dbReference type="RefSeq" id="WP_301237258.1">
    <property type="nucleotide sequence ID" value="NZ_JANRHH010000011.1"/>
</dbReference>
<dbReference type="PANTHER" id="PTHR43077:SF5">
    <property type="entry name" value="PHAGE INFECTION PROTEIN"/>
    <property type="match status" value="1"/>
</dbReference>
<feature type="transmembrane region" description="Helical" evidence="6">
    <location>
        <begin position="26"/>
        <end position="47"/>
    </location>
</feature>
<feature type="transmembrane region" description="Helical" evidence="6">
    <location>
        <begin position="560"/>
        <end position="578"/>
    </location>
</feature>
<evidence type="ECO:0000256" key="1">
    <source>
        <dbReference type="ARBA" id="ARBA00004141"/>
    </source>
</evidence>
<dbReference type="InterPro" id="IPR051328">
    <property type="entry name" value="T7SS_ABC-Transporter"/>
</dbReference>
<organism evidence="8 9">
    <name type="scientific">Polycladomyces subterraneus</name>
    <dbReference type="NCBI Taxonomy" id="1016997"/>
    <lineage>
        <taxon>Bacteria</taxon>
        <taxon>Bacillati</taxon>
        <taxon>Bacillota</taxon>
        <taxon>Bacilli</taxon>
        <taxon>Bacillales</taxon>
        <taxon>Thermoactinomycetaceae</taxon>
        <taxon>Polycladomyces</taxon>
    </lineage>
</organism>
<feature type="transmembrane region" description="Helical" evidence="6">
    <location>
        <begin position="678"/>
        <end position="698"/>
    </location>
</feature>
<keyword evidence="2 6" id="KW-0812">Transmembrane</keyword>
<dbReference type="Gene3D" id="1.10.287.950">
    <property type="entry name" value="Methyl-accepting chemotaxis protein"/>
    <property type="match status" value="2"/>
</dbReference>
<evidence type="ECO:0000256" key="4">
    <source>
        <dbReference type="ARBA" id="ARBA00023136"/>
    </source>
</evidence>
<evidence type="ECO:0000256" key="6">
    <source>
        <dbReference type="SAM" id="Phobius"/>
    </source>
</evidence>
<proteinExistence type="predicted"/>
<dbReference type="InterPro" id="IPR013525">
    <property type="entry name" value="ABC2_TM"/>
</dbReference>
<feature type="region of interest" description="Disordered" evidence="5">
    <location>
        <begin position="186"/>
        <end position="210"/>
    </location>
</feature>
<evidence type="ECO:0000259" key="7">
    <source>
        <dbReference type="Pfam" id="PF12698"/>
    </source>
</evidence>
<dbReference type="InterPro" id="IPR023908">
    <property type="entry name" value="xxxLxxG_rpt"/>
</dbReference>
<comment type="caution">
    <text evidence="8">The sequence shown here is derived from an EMBL/GenBank/DDBJ whole genome shotgun (WGS) entry which is preliminary data.</text>
</comment>
<keyword evidence="3 6" id="KW-1133">Transmembrane helix</keyword>
<dbReference type="InterPro" id="IPR017501">
    <property type="entry name" value="Phage_infect_YhgE_C"/>
</dbReference>
<feature type="transmembrane region" description="Helical" evidence="6">
    <location>
        <begin position="620"/>
        <end position="639"/>
    </location>
</feature>
<dbReference type="NCBIfam" id="TIGR03057">
    <property type="entry name" value="xxxLxxG_by_4"/>
    <property type="match status" value="3"/>
</dbReference>
<evidence type="ECO:0000313" key="9">
    <source>
        <dbReference type="Proteomes" id="UP001174196"/>
    </source>
</evidence>
<feature type="domain" description="ABC-2 type transporter transmembrane" evidence="7">
    <location>
        <begin position="500"/>
        <end position="691"/>
    </location>
</feature>
<keyword evidence="4 6" id="KW-0472">Membrane</keyword>
<dbReference type="Gene3D" id="3.40.1710.10">
    <property type="entry name" value="abc type-2 transporter like domain"/>
    <property type="match status" value="1"/>
</dbReference>
<dbReference type="PANTHER" id="PTHR43077">
    <property type="entry name" value="TRANSPORT PERMEASE YVFS-RELATED"/>
    <property type="match status" value="1"/>
</dbReference>
<dbReference type="Pfam" id="PF12698">
    <property type="entry name" value="ABC2_membrane_3"/>
    <property type="match status" value="2"/>
</dbReference>
<evidence type="ECO:0000256" key="2">
    <source>
        <dbReference type="ARBA" id="ARBA00022692"/>
    </source>
</evidence>
<feature type="transmembrane region" description="Helical" evidence="6">
    <location>
        <begin position="590"/>
        <end position="613"/>
    </location>
</feature>
<dbReference type="SUPFAM" id="SSF58104">
    <property type="entry name" value="Methyl-accepting chemotaxis protein (MCP) signaling domain"/>
    <property type="match status" value="1"/>
</dbReference>
<dbReference type="Proteomes" id="UP001174196">
    <property type="component" value="Unassembled WGS sequence"/>
</dbReference>
<comment type="subcellular location">
    <subcellularLocation>
        <location evidence="1">Membrane</location>
        <topology evidence="1">Multi-pass membrane protein</topology>
    </subcellularLocation>
</comment>
<evidence type="ECO:0000256" key="5">
    <source>
        <dbReference type="SAM" id="MobiDB-lite"/>
    </source>
</evidence>
<protein>
    <submittedName>
        <fullName evidence="8">YhgE/Pip domain-containing protein</fullName>
    </submittedName>
</protein>
<feature type="transmembrane region" description="Helical" evidence="6">
    <location>
        <begin position="528"/>
        <end position="548"/>
    </location>
</feature>
<dbReference type="NCBIfam" id="TIGR03061">
    <property type="entry name" value="pip_yhgE_Nterm"/>
    <property type="match status" value="1"/>
</dbReference>
<sequence length="715" mass="77853">MRKKAAWKWPQTYGLMNMWEKPGLRLGLVGIILVPVVYSFIYLWAFYDPYANVDHLPVAVVNEDQGAVADGKTVRAGDDLVKELKKEKKLDWHVVSRKEMEKGFREDRYYFGVVIPRDFSRRAVSVNSAAPLKGELEFYVDEGKNFITSQIGRKAFLAMEGEIQRQLTEMYARGMLDKMKHSTQNLSKAADGAGKLADSTGQAASAGNKIHSGVKRLEQGVQRLKKGGDQLANGAQALTQGAAQAGDGAGQLAAGAERLNSGIHQLSQGIQQGAEGAAQLHEGARQVKDGLQEASQKVNDRLLPGSAQVADGSRKMEAGAEQAQATYQQLLKRYPWLKADPDGIKLAVILTRMSDGGQQLSEGADQLHQGVAQLNDGLSRLADGQDRVVQGTEQLHDGIVQQQAGAAQLASGSSQLAGKLRELQRGMTHLMSGIGQWRDGLDQWVAGQKQLSGGLAQLDKGTVRLSDGLTRITDGQIRLAHGLEEGTDKARNQLRGANAKAEMMADPVDVKEDRLNPVPNYATALTPYFLSLSLWVGGLILFTILDLYRSPLEKQQRISWIAGGLIGVLQAVVATTALTRGLGISPQHPVGIYAFAILMSFAFISLNQMLVLLLNNAGRFLSILLLMLQLTSSGGTYPVELLPAFFRHIHPYLPMTYSVEGLRAAVTTGDVSVLARDAWILVGFMTGALLIVELYRVWQVFRLRRTKRGEVGVTV</sequence>
<gene>
    <name evidence="8" type="ORF">NWF35_01095</name>
</gene>
<feature type="domain" description="ABC-2 type transporter transmembrane" evidence="7">
    <location>
        <begin position="28"/>
        <end position="176"/>
    </location>
</feature>
<accession>A0ABT8IIC0</accession>
<keyword evidence="9" id="KW-1185">Reference proteome</keyword>